<sequence length="192" mass="21659">MDIRQTLWAVIREIIQTALVSLAIFLFVYVFLVQPHRVKGESMLPNFSDGELLLTEKVSYYFSKPARGDVIVFEAPNAHKVDFIKRIVGLPGETVSIENETVEINGHPLSENYTNSATQGNSTITLDQNQYFVLGDNRNSSSDSRSFGPINKSSFRGRAWLVYWPIIKTGGSMGVRFVSKREYSIPDTLNDF</sequence>
<dbReference type="PRINTS" id="PR00727">
    <property type="entry name" value="LEADERPTASE"/>
</dbReference>
<keyword evidence="4 6" id="KW-0378">Hydrolase</keyword>
<dbReference type="GO" id="GO:0016020">
    <property type="term" value="C:membrane"/>
    <property type="evidence" value="ECO:0007669"/>
    <property type="project" value="UniProtKB-SubCell"/>
</dbReference>
<dbReference type="GO" id="GO:0004252">
    <property type="term" value="F:serine-type endopeptidase activity"/>
    <property type="evidence" value="ECO:0007669"/>
    <property type="project" value="InterPro"/>
</dbReference>
<dbReference type="CDD" id="cd06530">
    <property type="entry name" value="S26_SPase_I"/>
    <property type="match status" value="1"/>
</dbReference>
<dbReference type="InterPro" id="IPR019533">
    <property type="entry name" value="Peptidase_S26"/>
</dbReference>
<comment type="caution">
    <text evidence="8">The sequence shown here is derived from an EMBL/GenBank/DDBJ whole genome shotgun (WGS) entry which is preliminary data.</text>
</comment>
<dbReference type="NCBIfam" id="TIGR02227">
    <property type="entry name" value="sigpep_I_bact"/>
    <property type="match status" value="1"/>
</dbReference>
<evidence type="ECO:0000259" key="7">
    <source>
        <dbReference type="Pfam" id="PF10502"/>
    </source>
</evidence>
<proteinExistence type="inferred from homology"/>
<keyword evidence="6" id="KW-1133">Transmembrane helix</keyword>
<dbReference type="GO" id="GO:0006465">
    <property type="term" value="P:signal peptide processing"/>
    <property type="evidence" value="ECO:0007669"/>
    <property type="project" value="InterPro"/>
</dbReference>
<keyword evidence="6" id="KW-0472">Membrane</keyword>
<dbReference type="EC" id="3.4.21.89" evidence="3 6"/>
<evidence type="ECO:0000256" key="5">
    <source>
        <dbReference type="PIRSR" id="PIRSR600223-1"/>
    </source>
</evidence>
<dbReference type="PANTHER" id="PTHR43390:SF1">
    <property type="entry name" value="CHLOROPLAST PROCESSING PEPTIDASE"/>
    <property type="match status" value="1"/>
</dbReference>
<evidence type="ECO:0000256" key="6">
    <source>
        <dbReference type="RuleBase" id="RU362042"/>
    </source>
</evidence>
<dbReference type="InterPro" id="IPR019757">
    <property type="entry name" value="Pept_S26A_signal_pept_1_Lys-AS"/>
</dbReference>
<dbReference type="PROSITE" id="PS00760">
    <property type="entry name" value="SPASE_I_2"/>
    <property type="match status" value="1"/>
</dbReference>
<dbReference type="Gene3D" id="2.10.109.10">
    <property type="entry name" value="Umud Fragment, subunit A"/>
    <property type="match status" value="1"/>
</dbReference>
<keyword evidence="6" id="KW-0645">Protease</keyword>
<accession>A0A0G0LBU7</accession>
<dbReference type="AlphaFoldDB" id="A0A0G0LBU7"/>
<dbReference type="InterPro" id="IPR036286">
    <property type="entry name" value="LexA/Signal_pep-like_sf"/>
</dbReference>
<reference evidence="8 9" key="1">
    <citation type="journal article" date="2015" name="Nature">
        <title>rRNA introns, odd ribosomes, and small enigmatic genomes across a large radiation of phyla.</title>
        <authorList>
            <person name="Brown C.T."/>
            <person name="Hug L.A."/>
            <person name="Thomas B.C."/>
            <person name="Sharon I."/>
            <person name="Castelle C.J."/>
            <person name="Singh A."/>
            <person name="Wilkins M.J."/>
            <person name="Williams K.H."/>
            <person name="Banfield J.F."/>
        </authorList>
    </citation>
    <scope>NUCLEOTIDE SEQUENCE [LARGE SCALE GENOMIC DNA]</scope>
</reference>
<feature type="domain" description="Peptidase S26" evidence="7">
    <location>
        <begin position="12"/>
        <end position="164"/>
    </location>
</feature>
<dbReference type="GO" id="GO:0009003">
    <property type="term" value="F:signal peptidase activity"/>
    <property type="evidence" value="ECO:0007669"/>
    <property type="project" value="UniProtKB-EC"/>
</dbReference>
<evidence type="ECO:0000313" key="9">
    <source>
        <dbReference type="Proteomes" id="UP000034893"/>
    </source>
</evidence>
<dbReference type="EMBL" id="LBVP01000012">
    <property type="protein sequence ID" value="KKQ89503.1"/>
    <property type="molecule type" value="Genomic_DNA"/>
</dbReference>
<dbReference type="Proteomes" id="UP000034893">
    <property type="component" value="Unassembled WGS sequence"/>
</dbReference>
<keyword evidence="6" id="KW-0812">Transmembrane</keyword>
<protein>
    <recommendedName>
        <fullName evidence="3 6">Signal peptidase I</fullName>
        <ecNumber evidence="3 6">3.4.21.89</ecNumber>
    </recommendedName>
</protein>
<comment type="similarity">
    <text evidence="2 6">Belongs to the peptidase S26 family.</text>
</comment>
<evidence type="ECO:0000256" key="4">
    <source>
        <dbReference type="ARBA" id="ARBA00022801"/>
    </source>
</evidence>
<evidence type="ECO:0000256" key="2">
    <source>
        <dbReference type="ARBA" id="ARBA00009370"/>
    </source>
</evidence>
<comment type="catalytic activity">
    <reaction evidence="1 6">
        <text>Cleavage of hydrophobic, N-terminal signal or leader sequences from secreted and periplasmic proteins.</text>
        <dbReference type="EC" id="3.4.21.89"/>
    </reaction>
</comment>
<evidence type="ECO:0000313" key="8">
    <source>
        <dbReference type="EMBL" id="KKQ89503.1"/>
    </source>
</evidence>
<dbReference type="SUPFAM" id="SSF51306">
    <property type="entry name" value="LexA/Signal peptidase"/>
    <property type="match status" value="1"/>
</dbReference>
<dbReference type="InterPro" id="IPR019758">
    <property type="entry name" value="Pept_S26A_signal_pept_1_CS"/>
</dbReference>
<dbReference type="Pfam" id="PF10502">
    <property type="entry name" value="Peptidase_S26"/>
    <property type="match status" value="1"/>
</dbReference>
<name>A0A0G0LBU7_9BACT</name>
<evidence type="ECO:0000256" key="3">
    <source>
        <dbReference type="ARBA" id="ARBA00013208"/>
    </source>
</evidence>
<dbReference type="PANTHER" id="PTHR43390">
    <property type="entry name" value="SIGNAL PEPTIDASE I"/>
    <property type="match status" value="1"/>
</dbReference>
<feature type="active site" evidence="5">
    <location>
        <position position="42"/>
    </location>
</feature>
<gene>
    <name evidence="8" type="ORF">UT12_C0012G0014</name>
</gene>
<dbReference type="PROSITE" id="PS00761">
    <property type="entry name" value="SPASE_I_3"/>
    <property type="match status" value="1"/>
</dbReference>
<evidence type="ECO:0000256" key="1">
    <source>
        <dbReference type="ARBA" id="ARBA00000677"/>
    </source>
</evidence>
<feature type="active site" evidence="5">
    <location>
        <position position="85"/>
    </location>
</feature>
<feature type="transmembrane region" description="Helical" evidence="6">
    <location>
        <begin position="14"/>
        <end position="33"/>
    </location>
</feature>
<comment type="subcellular location">
    <subcellularLocation>
        <location evidence="6">Membrane</location>
        <topology evidence="6">Single-pass type II membrane protein</topology>
    </subcellularLocation>
</comment>
<dbReference type="PATRIC" id="fig|1618414.3.peg.405"/>
<dbReference type="InterPro" id="IPR000223">
    <property type="entry name" value="Pept_S26A_signal_pept_1"/>
</dbReference>
<organism evidence="8 9">
    <name type="scientific">Candidatus Curtissbacteria bacterium GW2011_GWC2_38_9</name>
    <dbReference type="NCBI Taxonomy" id="1618414"/>
    <lineage>
        <taxon>Bacteria</taxon>
        <taxon>Candidatus Curtissiibacteriota</taxon>
    </lineage>
</organism>